<dbReference type="AlphaFoldDB" id="A0AAX2AJL1"/>
<evidence type="ECO:0000313" key="2">
    <source>
        <dbReference type="Proteomes" id="UP000290092"/>
    </source>
</evidence>
<reference evidence="1 2" key="1">
    <citation type="submission" date="2017-09" db="EMBL/GenBank/DDBJ databases">
        <title>Genomics of the genus Arcobacter.</title>
        <authorList>
            <person name="Perez-Cataluna A."/>
            <person name="Figueras M.J."/>
            <person name="Salas-Masso N."/>
        </authorList>
    </citation>
    <scope>NUCLEOTIDE SEQUENCE [LARGE SCALE GENOMIC DNA]</scope>
    <source>
        <strain evidence="1 2">CECT 7386</strain>
    </source>
</reference>
<dbReference type="Proteomes" id="UP000290092">
    <property type="component" value="Unassembled WGS sequence"/>
</dbReference>
<sequence length="523" mass="58435">MKKVFLFFIASIFIFLGLLYALLFTPIGNSTVASLIQNSVNSKIDGKFEVKEFLLTTSNIKFIATIDDNSQIDIIGKLALLKKRVDLNYEVNIKDLAKLEKYTKQKLNGKFFTKGTVLGDEKLTIVKGISDIFGSKTTYDVKLVDFKPSNIDFFVDNAKIQTLLYTLNQPVFANGDLSINGKIKNANILTLDGIIATVITNGKVNNAIVNQAFNQNLKAPLEFKGDIVTTLQPSKAVTKVDFFTTMANLIVKEATVNLSNMNINSDYLLSIADLSKLYDVTQTKMRGILNIAGNLEKTPTSTKVTGNSKLLDGTLDFELLNDNFKANIKQIDIKKLTYMMYYPEFFTSKADVNLAYDLKEQKGEVLGNLTNGQFLPNEYSKLINTFAKFDITKEIYEKIDLKSNIDKKVISSTINMKSNLTSIDVTKSIVNLDKSTIDALIKTELKGIKFDTAVTGNLNSPKVSVDTTELLKMKLKEESERAIKKHSKKLEEKLKEKLGEEAGSQTTQDIIKGFREFFGNGER</sequence>
<dbReference type="KEGG" id="amyt:AMYT_0727"/>
<name>A0AAX2AJL1_9BACT</name>
<dbReference type="EMBL" id="NXID01000006">
    <property type="protein sequence ID" value="RXK16542.1"/>
    <property type="molecule type" value="Genomic_DNA"/>
</dbReference>
<evidence type="ECO:0000313" key="1">
    <source>
        <dbReference type="EMBL" id="RXK16542.1"/>
    </source>
</evidence>
<gene>
    <name evidence="1" type="ORF">CP985_03045</name>
</gene>
<dbReference type="RefSeq" id="WP_114841195.1">
    <property type="nucleotide sequence ID" value="NZ_CP031219.1"/>
</dbReference>
<evidence type="ECO:0008006" key="3">
    <source>
        <dbReference type="Google" id="ProtNLM"/>
    </source>
</evidence>
<accession>A0AAX2AJL1</accession>
<organism evidence="1 2">
    <name type="scientific">Malaciobacter mytili LMG 24559</name>
    <dbReference type="NCBI Taxonomy" id="1032238"/>
    <lineage>
        <taxon>Bacteria</taxon>
        <taxon>Pseudomonadati</taxon>
        <taxon>Campylobacterota</taxon>
        <taxon>Epsilonproteobacteria</taxon>
        <taxon>Campylobacterales</taxon>
        <taxon>Arcobacteraceae</taxon>
        <taxon>Malaciobacter</taxon>
    </lineage>
</organism>
<comment type="caution">
    <text evidence="1">The sequence shown here is derived from an EMBL/GenBank/DDBJ whole genome shotgun (WGS) entry which is preliminary data.</text>
</comment>
<keyword evidence="2" id="KW-1185">Reference proteome</keyword>
<proteinExistence type="predicted"/>
<protein>
    <recommendedName>
        <fullName evidence="3">Outer membrane protein</fullName>
    </recommendedName>
</protein>